<evidence type="ECO:0000256" key="4">
    <source>
        <dbReference type="ARBA" id="ARBA00023242"/>
    </source>
</evidence>
<keyword evidence="2" id="KW-0805">Transcription regulation</keyword>
<feature type="domain" description="BHLH" evidence="6">
    <location>
        <begin position="153"/>
        <end position="212"/>
    </location>
</feature>
<comment type="subcellular location">
    <subcellularLocation>
        <location evidence="1">Nucleus</location>
    </subcellularLocation>
</comment>
<protein>
    <submittedName>
        <fullName evidence="7">Myc-type</fullName>
    </submittedName>
</protein>
<dbReference type="InterPro" id="IPR011598">
    <property type="entry name" value="bHLH_dom"/>
</dbReference>
<name>A0A4D6N753_VIGUN</name>
<evidence type="ECO:0000313" key="8">
    <source>
        <dbReference type="Proteomes" id="UP000501690"/>
    </source>
</evidence>
<evidence type="ECO:0000256" key="3">
    <source>
        <dbReference type="ARBA" id="ARBA00023163"/>
    </source>
</evidence>
<dbReference type="CDD" id="cd11446">
    <property type="entry name" value="bHLH_AtILR3_like"/>
    <property type="match status" value="1"/>
</dbReference>
<dbReference type="AlphaFoldDB" id="A0A4D6N753"/>
<evidence type="ECO:0000256" key="5">
    <source>
        <dbReference type="SAM" id="Coils"/>
    </source>
</evidence>
<dbReference type="InterPro" id="IPR044818">
    <property type="entry name" value="ILR3-like"/>
</dbReference>
<dbReference type="SUPFAM" id="SSF47459">
    <property type="entry name" value="HLH, helix-loop-helix DNA-binding domain"/>
    <property type="match status" value="1"/>
</dbReference>
<dbReference type="GO" id="GO:0005634">
    <property type="term" value="C:nucleus"/>
    <property type="evidence" value="ECO:0007669"/>
    <property type="project" value="UniProtKB-SubCell"/>
</dbReference>
<evidence type="ECO:0000259" key="6">
    <source>
        <dbReference type="PROSITE" id="PS50888"/>
    </source>
</evidence>
<gene>
    <name evidence="7" type="ORF">DEO72_LG10g797</name>
</gene>
<dbReference type="PANTHER" id="PTHR46133:SF28">
    <property type="entry name" value="BHLH TRANSCRIPTION FACTOR"/>
    <property type="match status" value="1"/>
</dbReference>
<reference evidence="7 8" key="1">
    <citation type="submission" date="2019-04" db="EMBL/GenBank/DDBJ databases">
        <title>An improved genome assembly and genetic linkage map for asparagus bean, Vigna unguiculata ssp. sesquipedialis.</title>
        <authorList>
            <person name="Xia Q."/>
            <person name="Zhang R."/>
            <person name="Dong Y."/>
        </authorList>
    </citation>
    <scope>NUCLEOTIDE SEQUENCE [LARGE SCALE GENOMIC DNA]</scope>
    <source>
        <tissue evidence="7">Leaf</tissue>
    </source>
</reference>
<evidence type="ECO:0000313" key="7">
    <source>
        <dbReference type="EMBL" id="QCE09576.1"/>
    </source>
</evidence>
<dbReference type="Gene3D" id="4.10.280.10">
    <property type="entry name" value="Helix-loop-helix DNA-binding domain"/>
    <property type="match status" value="1"/>
</dbReference>
<dbReference type="InterPro" id="IPR036638">
    <property type="entry name" value="HLH_DNA-bd_sf"/>
</dbReference>
<dbReference type="GO" id="GO:0046983">
    <property type="term" value="F:protein dimerization activity"/>
    <property type="evidence" value="ECO:0007669"/>
    <property type="project" value="InterPro"/>
</dbReference>
<organism evidence="7 8">
    <name type="scientific">Vigna unguiculata</name>
    <name type="common">Cowpea</name>
    <dbReference type="NCBI Taxonomy" id="3917"/>
    <lineage>
        <taxon>Eukaryota</taxon>
        <taxon>Viridiplantae</taxon>
        <taxon>Streptophyta</taxon>
        <taxon>Embryophyta</taxon>
        <taxon>Tracheophyta</taxon>
        <taxon>Spermatophyta</taxon>
        <taxon>Magnoliopsida</taxon>
        <taxon>eudicotyledons</taxon>
        <taxon>Gunneridae</taxon>
        <taxon>Pentapetalae</taxon>
        <taxon>rosids</taxon>
        <taxon>fabids</taxon>
        <taxon>Fabales</taxon>
        <taxon>Fabaceae</taxon>
        <taxon>Papilionoideae</taxon>
        <taxon>50 kb inversion clade</taxon>
        <taxon>NPAAA clade</taxon>
        <taxon>indigoferoid/millettioid clade</taxon>
        <taxon>Phaseoleae</taxon>
        <taxon>Vigna</taxon>
    </lineage>
</organism>
<dbReference type="GO" id="GO:0006879">
    <property type="term" value="P:intracellular iron ion homeostasis"/>
    <property type="evidence" value="ECO:0007669"/>
    <property type="project" value="InterPro"/>
</dbReference>
<accession>A0A4D6N753</accession>
<dbReference type="GO" id="GO:0003700">
    <property type="term" value="F:DNA-binding transcription factor activity"/>
    <property type="evidence" value="ECO:0007669"/>
    <property type="project" value="InterPro"/>
</dbReference>
<sequence>MQNVFTLPTKSYKSGSCFMKNSNVVEWSTRLNLHVKRPNTKASTKEEMAFTWFLCTVTTLSSYTVHSSSLFLFTSNMDMNSSSGASGWLYDYGFDIPVAGADFMVAADSGGFSWGPQNHTLKGPSHTSLEMEYSLDSTVLENSPSKRLRTESCASGAKACREKMRRDKLNDRHAITLRLMFLELSSILEPGRPPKTDKVAILSDAARVVVQLRNETERLKEMNDELQGKVKELKAEKNELRDEKNMLKDEKEKLEQQVKLTNIHNSFVPQAQAAKGQVGSHKLIPFIGYPGIAMWQFMPPAAVDTSKDHLLRPPVA</sequence>
<dbReference type="PANTHER" id="PTHR46133">
    <property type="entry name" value="BHLH TRANSCRIPTION FACTOR"/>
    <property type="match status" value="1"/>
</dbReference>
<dbReference type="EMBL" id="CP039354">
    <property type="protein sequence ID" value="QCE09576.1"/>
    <property type="molecule type" value="Genomic_DNA"/>
</dbReference>
<keyword evidence="3" id="KW-0804">Transcription</keyword>
<dbReference type="Proteomes" id="UP000501690">
    <property type="component" value="Linkage Group LG10"/>
</dbReference>
<evidence type="ECO:0000256" key="1">
    <source>
        <dbReference type="ARBA" id="ARBA00004123"/>
    </source>
</evidence>
<proteinExistence type="predicted"/>
<keyword evidence="5" id="KW-0175">Coiled coil</keyword>
<keyword evidence="8" id="KW-1185">Reference proteome</keyword>
<keyword evidence="4" id="KW-0539">Nucleus</keyword>
<evidence type="ECO:0000256" key="2">
    <source>
        <dbReference type="ARBA" id="ARBA00023015"/>
    </source>
</evidence>
<feature type="coiled-coil region" evidence="5">
    <location>
        <begin position="202"/>
        <end position="264"/>
    </location>
</feature>
<dbReference type="PROSITE" id="PS50888">
    <property type="entry name" value="BHLH"/>
    <property type="match status" value="1"/>
</dbReference>